<dbReference type="PROSITE" id="PS50027">
    <property type="entry name" value="EGF_LAM_2"/>
    <property type="match status" value="1"/>
</dbReference>
<dbReference type="Proteomes" id="UP000887565">
    <property type="component" value="Unplaced"/>
</dbReference>
<dbReference type="InterPro" id="IPR002049">
    <property type="entry name" value="LE_dom"/>
</dbReference>
<keyword evidence="4" id="KW-0325">Glycoprotein</keyword>
<protein>
    <submittedName>
        <fullName evidence="9">Laminin EGF-like domain-containing protein</fullName>
    </submittedName>
</protein>
<dbReference type="PANTHER" id="PTHR10574">
    <property type="entry name" value="NETRIN/LAMININ-RELATED"/>
    <property type="match status" value="1"/>
</dbReference>
<evidence type="ECO:0000256" key="3">
    <source>
        <dbReference type="ARBA" id="ARBA00023157"/>
    </source>
</evidence>
<evidence type="ECO:0000313" key="9">
    <source>
        <dbReference type="WBParaSite" id="nRc.2.0.1.t36554-RA"/>
    </source>
</evidence>
<name>A0A915KF28_ROMCU</name>
<dbReference type="OMA" id="CDENCRC"/>
<proteinExistence type="predicted"/>
<dbReference type="AlphaFoldDB" id="A0A915KF28"/>
<keyword evidence="5 6" id="KW-0424">Laminin EGF-like domain</keyword>
<evidence type="ECO:0000259" key="7">
    <source>
        <dbReference type="PROSITE" id="PS50027"/>
    </source>
</evidence>
<evidence type="ECO:0000256" key="1">
    <source>
        <dbReference type="ARBA" id="ARBA00022729"/>
    </source>
</evidence>
<keyword evidence="2" id="KW-0677">Repeat</keyword>
<organism evidence="8 9">
    <name type="scientific">Romanomermis culicivorax</name>
    <name type="common">Nematode worm</name>
    <dbReference type="NCBI Taxonomy" id="13658"/>
    <lineage>
        <taxon>Eukaryota</taxon>
        <taxon>Metazoa</taxon>
        <taxon>Ecdysozoa</taxon>
        <taxon>Nematoda</taxon>
        <taxon>Enoplea</taxon>
        <taxon>Dorylaimia</taxon>
        <taxon>Mermithida</taxon>
        <taxon>Mermithoidea</taxon>
        <taxon>Mermithidae</taxon>
        <taxon>Romanomermis</taxon>
    </lineage>
</organism>
<evidence type="ECO:0000313" key="8">
    <source>
        <dbReference type="Proteomes" id="UP000887565"/>
    </source>
</evidence>
<dbReference type="GO" id="GO:0009888">
    <property type="term" value="P:tissue development"/>
    <property type="evidence" value="ECO:0007669"/>
    <property type="project" value="TreeGrafter"/>
</dbReference>
<dbReference type="PANTHER" id="PTHR10574:SF444">
    <property type="entry name" value="BASEMENT MEMBRANE-SPECIFIC HEPARAN SULFATE PROTEOGLYCAN CORE PROTEIN"/>
    <property type="match status" value="1"/>
</dbReference>
<dbReference type="SUPFAM" id="SSF57196">
    <property type="entry name" value="EGF/Laminin"/>
    <property type="match status" value="2"/>
</dbReference>
<dbReference type="InterPro" id="IPR056863">
    <property type="entry name" value="LMN_ATRN_NET-like_EGF"/>
</dbReference>
<dbReference type="Gene3D" id="2.10.25.10">
    <property type="entry name" value="Laminin"/>
    <property type="match status" value="2"/>
</dbReference>
<keyword evidence="3 6" id="KW-1015">Disulfide bond</keyword>
<feature type="domain" description="Laminin EGF-like" evidence="7">
    <location>
        <begin position="46"/>
        <end position="95"/>
    </location>
</feature>
<reference evidence="9" key="1">
    <citation type="submission" date="2022-11" db="UniProtKB">
        <authorList>
            <consortium name="WormBaseParasite"/>
        </authorList>
    </citation>
    <scope>IDENTIFICATION</scope>
</reference>
<dbReference type="InterPro" id="IPR050440">
    <property type="entry name" value="Laminin/Netrin_ECM"/>
</dbReference>
<dbReference type="FunFam" id="2.10.25.10:FF:000188">
    <property type="entry name" value="Laminin subunit gamma 2"/>
    <property type="match status" value="1"/>
</dbReference>
<evidence type="ECO:0000256" key="2">
    <source>
        <dbReference type="ARBA" id="ARBA00022737"/>
    </source>
</evidence>
<dbReference type="GO" id="GO:0005604">
    <property type="term" value="C:basement membrane"/>
    <property type="evidence" value="ECO:0007669"/>
    <property type="project" value="UniProtKB-ARBA"/>
</dbReference>
<dbReference type="GO" id="GO:0009887">
    <property type="term" value="P:animal organ morphogenesis"/>
    <property type="evidence" value="ECO:0007669"/>
    <property type="project" value="TreeGrafter"/>
</dbReference>
<evidence type="ECO:0000256" key="6">
    <source>
        <dbReference type="PROSITE-ProRule" id="PRU00460"/>
    </source>
</evidence>
<dbReference type="SMART" id="SM00180">
    <property type="entry name" value="EGF_Lam"/>
    <property type="match status" value="1"/>
</dbReference>
<dbReference type="Pfam" id="PF24973">
    <property type="entry name" value="EGF_LMN_ATRN"/>
    <property type="match status" value="2"/>
</dbReference>
<evidence type="ECO:0000256" key="5">
    <source>
        <dbReference type="ARBA" id="ARBA00023292"/>
    </source>
</evidence>
<accession>A0A915KF28</accession>
<feature type="disulfide bond" evidence="6">
    <location>
        <begin position="65"/>
        <end position="74"/>
    </location>
</feature>
<dbReference type="WBParaSite" id="nRc.2.0.1.t36554-RA">
    <property type="protein sequence ID" value="nRc.2.0.1.t36554-RA"/>
    <property type="gene ID" value="nRc.2.0.1.g36554"/>
</dbReference>
<dbReference type="PROSITE" id="PS01248">
    <property type="entry name" value="EGF_LAM_1"/>
    <property type="match status" value="1"/>
</dbReference>
<keyword evidence="8" id="KW-1185">Reference proteome</keyword>
<evidence type="ECO:0000256" key="4">
    <source>
        <dbReference type="ARBA" id="ARBA00023180"/>
    </source>
</evidence>
<sequence length="100" mass="11233">MTLNKDCKHNTYGPKCELCKPPFVGDATRGTPHDCDDGSRRRCSHCQCYNHSPRGCDENCRCVRCEHNTEGVNCEVCKPGFYGDARRGTPYDCKPCPCPE</sequence>
<comment type="caution">
    <text evidence="6">Lacks conserved residue(s) required for the propagation of feature annotation.</text>
</comment>
<keyword evidence="1" id="KW-0732">Signal</keyword>